<feature type="region of interest" description="Disordered" evidence="1">
    <location>
        <begin position="55"/>
        <end position="150"/>
    </location>
</feature>
<evidence type="ECO:0000313" key="3">
    <source>
        <dbReference type="Proteomes" id="UP000827892"/>
    </source>
</evidence>
<feature type="compositionally biased region" description="Basic and acidic residues" evidence="1">
    <location>
        <begin position="119"/>
        <end position="135"/>
    </location>
</feature>
<dbReference type="InterPro" id="IPR012340">
    <property type="entry name" value="NA-bd_OB-fold"/>
</dbReference>
<dbReference type="SUPFAM" id="SSF50249">
    <property type="entry name" value="Nucleic acid-binding proteins"/>
    <property type="match status" value="1"/>
</dbReference>
<dbReference type="AlphaFoldDB" id="A0AAE9DCT3"/>
<accession>A0AAE9DCT3</accession>
<reference evidence="2 3" key="1">
    <citation type="submission" date="2022-05" db="EMBL/GenBank/DDBJ databases">
        <title>Chromosome-level reference genomes for two strains of Caenorhabditis briggsae: an improved platform for comparative genomics.</title>
        <authorList>
            <person name="Stevens L."/>
            <person name="Andersen E.C."/>
        </authorList>
    </citation>
    <scope>NUCLEOTIDE SEQUENCE [LARGE SCALE GENOMIC DNA]</scope>
    <source>
        <strain evidence="2">QX1410_ONT</strain>
        <tissue evidence="2">Whole-organism</tissue>
    </source>
</reference>
<dbReference type="EMBL" id="CP090893">
    <property type="protein sequence ID" value="ULU00954.1"/>
    <property type="molecule type" value="Genomic_DNA"/>
</dbReference>
<protein>
    <submittedName>
        <fullName evidence="2">Uncharacterized protein</fullName>
    </submittedName>
</protein>
<feature type="region of interest" description="Disordered" evidence="1">
    <location>
        <begin position="1"/>
        <end position="33"/>
    </location>
</feature>
<gene>
    <name evidence="2" type="ORF">L3Y34_001395</name>
</gene>
<evidence type="ECO:0000256" key="1">
    <source>
        <dbReference type="SAM" id="MobiDB-lite"/>
    </source>
</evidence>
<organism evidence="2 3">
    <name type="scientific">Caenorhabditis briggsae</name>
    <dbReference type="NCBI Taxonomy" id="6238"/>
    <lineage>
        <taxon>Eukaryota</taxon>
        <taxon>Metazoa</taxon>
        <taxon>Ecdysozoa</taxon>
        <taxon>Nematoda</taxon>
        <taxon>Chromadorea</taxon>
        <taxon>Rhabditida</taxon>
        <taxon>Rhabditina</taxon>
        <taxon>Rhabditomorpha</taxon>
        <taxon>Rhabditoidea</taxon>
        <taxon>Rhabditidae</taxon>
        <taxon>Peloderinae</taxon>
        <taxon>Caenorhabditis</taxon>
    </lineage>
</organism>
<dbReference type="Proteomes" id="UP000827892">
    <property type="component" value="Chromosome III"/>
</dbReference>
<sequence>MEEEKSEKTSKNGSFHETDSFDEPKGSPISMEPVFSTAAGVRIDVKQESIDKTKKLLNTDLNASTSSKSFSSPLITRSNGNSAFVSPFRRDEPSSSMATRKRSAGNATEESAKPPPKKPACEDSSEKKQKNDKIKKDKKKKKGKRKSHKKKIIKLTADVMRVSRNYERDQIRMVLQESEGSPLILAICSYECGRSVKFGDKIQIEAEVKKKNDSNVATEIQFDKILKNDNNGARKHISRHSISCPPFCNKPRFIHELSDLEIKKTVLQVNVLDLNLEIYTGCVNCKHAITPETGKIQCSECRESKTKTMVFGRMRVMDFSGQIYVNVKTKTMQKFLDMFGYDDVDQWIQFKEPHERANYVFQALMIEIEKDLSNEWECTDVAEMNWRAYADYLKEKEEKQLRRAEKKMKQLSNQNDSQ</sequence>
<feature type="compositionally biased region" description="Polar residues" evidence="1">
    <location>
        <begin position="59"/>
        <end position="84"/>
    </location>
</feature>
<feature type="compositionally biased region" description="Basic residues" evidence="1">
    <location>
        <begin position="136"/>
        <end position="150"/>
    </location>
</feature>
<proteinExistence type="predicted"/>
<evidence type="ECO:0000313" key="2">
    <source>
        <dbReference type="EMBL" id="ULU00954.1"/>
    </source>
</evidence>
<feature type="compositionally biased region" description="Basic and acidic residues" evidence="1">
    <location>
        <begin position="1"/>
        <end position="25"/>
    </location>
</feature>
<name>A0AAE9DCT3_CAEBR</name>